<evidence type="ECO:0000313" key="2">
    <source>
        <dbReference type="EMBL" id="CAF4945182.1"/>
    </source>
</evidence>
<keyword evidence="3" id="KW-1185">Reference proteome</keyword>
<reference evidence="2" key="1">
    <citation type="submission" date="2021-02" db="EMBL/GenBank/DDBJ databases">
        <authorList>
            <person name="Nowell W R."/>
        </authorList>
    </citation>
    <scope>NUCLEOTIDE SEQUENCE</scope>
</reference>
<dbReference type="EMBL" id="CAJOBP010086458">
    <property type="protein sequence ID" value="CAF4932480.1"/>
    <property type="molecule type" value="Genomic_DNA"/>
</dbReference>
<comment type="caution">
    <text evidence="2">The sequence shown here is derived from an EMBL/GenBank/DDBJ whole genome shotgun (WGS) entry which is preliminary data.</text>
</comment>
<dbReference type="AlphaFoldDB" id="A0A821XJW9"/>
<gene>
    <name evidence="1" type="ORF">UJA718_LOCUS46936</name>
    <name evidence="2" type="ORF">UJA718_LOCUS47486</name>
</gene>
<proteinExistence type="predicted"/>
<evidence type="ECO:0000313" key="3">
    <source>
        <dbReference type="Proteomes" id="UP000663873"/>
    </source>
</evidence>
<dbReference type="EMBL" id="CAJOBP010090347">
    <property type="protein sequence ID" value="CAF4945182.1"/>
    <property type="molecule type" value="Genomic_DNA"/>
</dbReference>
<accession>A0A821XJW9</accession>
<evidence type="ECO:0000313" key="1">
    <source>
        <dbReference type="EMBL" id="CAF4932480.1"/>
    </source>
</evidence>
<protein>
    <submittedName>
        <fullName evidence="2">Uncharacterized protein</fullName>
    </submittedName>
</protein>
<organism evidence="2 3">
    <name type="scientific">Rotaria socialis</name>
    <dbReference type="NCBI Taxonomy" id="392032"/>
    <lineage>
        <taxon>Eukaryota</taxon>
        <taxon>Metazoa</taxon>
        <taxon>Spiralia</taxon>
        <taxon>Gnathifera</taxon>
        <taxon>Rotifera</taxon>
        <taxon>Eurotatoria</taxon>
        <taxon>Bdelloidea</taxon>
        <taxon>Philodinida</taxon>
        <taxon>Philodinidae</taxon>
        <taxon>Rotaria</taxon>
    </lineage>
</organism>
<name>A0A821XJW9_9BILA</name>
<feature type="non-terminal residue" evidence="2">
    <location>
        <position position="1"/>
    </location>
</feature>
<dbReference type="Proteomes" id="UP000663873">
    <property type="component" value="Unassembled WGS sequence"/>
</dbReference>
<feature type="non-terminal residue" evidence="2">
    <location>
        <position position="55"/>
    </location>
</feature>
<sequence length="55" mass="6091">PAKVADLIKVLPSSQVVVTELMSALDAFPLSTDELDIIMHKIANKQSVLRQDWSK</sequence>